<protein>
    <submittedName>
        <fullName evidence="2">Uncharacterized protein</fullName>
    </submittedName>
</protein>
<evidence type="ECO:0000256" key="1">
    <source>
        <dbReference type="SAM" id="Phobius"/>
    </source>
</evidence>
<dbReference type="AlphaFoldDB" id="A0A3N0EQB6"/>
<accession>A0A3N0EQB6</accession>
<name>A0A3N0EQB6_SINP1</name>
<dbReference type="EMBL" id="RJTM01000034">
    <property type="protein sequence ID" value="RNL90108.1"/>
    <property type="molecule type" value="Genomic_DNA"/>
</dbReference>
<keyword evidence="1" id="KW-0472">Membrane</keyword>
<reference evidence="2 3" key="1">
    <citation type="submission" date="2018-10" db="EMBL/GenBank/DDBJ databases">
        <title>Sinomicrobium pectinilyticum sp. nov., a pectinase-producing bacterium isolated from alkaline and saline soil, and emended description of the genus Sinomicrobium.</title>
        <authorList>
            <person name="Cheng B."/>
            <person name="Li C."/>
            <person name="Lai Q."/>
            <person name="Du M."/>
            <person name="Shao Z."/>
            <person name="Xu P."/>
            <person name="Yang C."/>
        </authorList>
    </citation>
    <scope>NUCLEOTIDE SEQUENCE [LARGE SCALE GENOMIC DNA]</scope>
    <source>
        <strain evidence="2 3">5DNS001</strain>
    </source>
</reference>
<comment type="caution">
    <text evidence="2">The sequence shown here is derived from an EMBL/GenBank/DDBJ whole genome shotgun (WGS) entry which is preliminary data.</text>
</comment>
<gene>
    <name evidence="2" type="ORF">ED312_06700</name>
</gene>
<evidence type="ECO:0000313" key="2">
    <source>
        <dbReference type="EMBL" id="RNL90108.1"/>
    </source>
</evidence>
<keyword evidence="1" id="KW-0812">Transmembrane</keyword>
<evidence type="ECO:0000313" key="3">
    <source>
        <dbReference type="Proteomes" id="UP000267469"/>
    </source>
</evidence>
<feature type="transmembrane region" description="Helical" evidence="1">
    <location>
        <begin position="49"/>
        <end position="67"/>
    </location>
</feature>
<feature type="transmembrane region" description="Helical" evidence="1">
    <location>
        <begin position="6"/>
        <end position="28"/>
    </location>
</feature>
<proteinExistence type="predicted"/>
<sequence length="78" mass="9129">MRYKLVIALLVLLICLNLTGLYFIYELYTYDEILAYMPDNSIRSDSPRSLAILLYITILTNILYIYINLMARLFTPAN</sequence>
<keyword evidence="1" id="KW-1133">Transmembrane helix</keyword>
<dbReference type="Proteomes" id="UP000267469">
    <property type="component" value="Unassembled WGS sequence"/>
</dbReference>
<organism evidence="2 3">
    <name type="scientific">Sinomicrobium pectinilyticum</name>
    <dbReference type="NCBI Taxonomy" id="1084421"/>
    <lineage>
        <taxon>Bacteria</taxon>
        <taxon>Pseudomonadati</taxon>
        <taxon>Bacteroidota</taxon>
        <taxon>Flavobacteriia</taxon>
        <taxon>Flavobacteriales</taxon>
        <taxon>Flavobacteriaceae</taxon>
        <taxon>Sinomicrobium</taxon>
    </lineage>
</organism>
<keyword evidence="3" id="KW-1185">Reference proteome</keyword>